<proteinExistence type="predicted"/>
<evidence type="ECO:0000259" key="1">
    <source>
        <dbReference type="Pfam" id="PF25583"/>
    </source>
</evidence>
<name>A0A5T0UCZ0_CAMJU</name>
<gene>
    <name evidence="2" type="ORF">CW563_03525</name>
</gene>
<evidence type="ECO:0000313" key="2">
    <source>
        <dbReference type="EMBL" id="EAK3903166.1"/>
    </source>
</evidence>
<protein>
    <submittedName>
        <fullName evidence="2">WYL domain-containing protein</fullName>
    </submittedName>
</protein>
<feature type="non-terminal residue" evidence="2">
    <location>
        <position position="1"/>
    </location>
</feature>
<dbReference type="Pfam" id="PF25583">
    <property type="entry name" value="WCX"/>
    <property type="match status" value="1"/>
</dbReference>
<reference evidence="2" key="1">
    <citation type="submission" date="2018-06" db="EMBL/GenBank/DDBJ databases">
        <authorList>
            <consortium name="PulseNet: The National Subtyping Network for Foodborne Disease Surveillance"/>
            <person name="Tarr C.L."/>
            <person name="Trees E."/>
            <person name="Katz L.S."/>
            <person name="Carleton-Romer H.A."/>
            <person name="Stroika S."/>
            <person name="Kucerova Z."/>
            <person name="Roache K.F."/>
            <person name="Sabol A.L."/>
            <person name="Besser J."/>
            <person name="Gerner-Smidt P."/>
        </authorList>
    </citation>
    <scope>NUCLEOTIDE SEQUENCE</scope>
    <source>
        <strain evidence="2">PNUSAC003301</strain>
    </source>
</reference>
<accession>A0A5T0UCZ0</accession>
<feature type="domain" description="WCX" evidence="1">
    <location>
        <begin position="2"/>
        <end position="75"/>
    </location>
</feature>
<dbReference type="InterPro" id="IPR057727">
    <property type="entry name" value="WCX_dom"/>
</dbReference>
<sequence length="82" mass="9848">KEVILKLDKNAKEYFFRKEILSNYQIIDKDETSYTLSTQVSYEDEILHLVKQWIPYIKILAPIELKIRLEDILKSYLNNLSK</sequence>
<dbReference type="AlphaFoldDB" id="A0A5T0UCZ0"/>
<comment type="caution">
    <text evidence="2">The sequence shown here is derived from an EMBL/GenBank/DDBJ whole genome shotgun (WGS) entry which is preliminary data.</text>
</comment>
<organism evidence="2">
    <name type="scientific">Campylobacter jejuni</name>
    <dbReference type="NCBI Taxonomy" id="197"/>
    <lineage>
        <taxon>Bacteria</taxon>
        <taxon>Pseudomonadati</taxon>
        <taxon>Campylobacterota</taxon>
        <taxon>Epsilonproteobacteria</taxon>
        <taxon>Campylobacterales</taxon>
        <taxon>Campylobacteraceae</taxon>
        <taxon>Campylobacter</taxon>
    </lineage>
</organism>
<dbReference type="EMBL" id="AACFVE010000016">
    <property type="protein sequence ID" value="EAK3903166.1"/>
    <property type="molecule type" value="Genomic_DNA"/>
</dbReference>